<accession>A0A4Z2JGD7</accession>
<name>A0A4Z2JGD7_9TELE</name>
<feature type="chain" id="PRO_5021361165" description="Secreted protein" evidence="2">
    <location>
        <begin position="21"/>
        <end position="124"/>
    </location>
</feature>
<feature type="signal peptide" evidence="2">
    <location>
        <begin position="1"/>
        <end position="20"/>
    </location>
</feature>
<evidence type="ECO:0000313" key="4">
    <source>
        <dbReference type="Proteomes" id="UP000314294"/>
    </source>
</evidence>
<reference evidence="3 4" key="1">
    <citation type="submission" date="2019-03" db="EMBL/GenBank/DDBJ databases">
        <title>First draft genome of Liparis tanakae, snailfish: a comprehensive survey of snailfish specific genes.</title>
        <authorList>
            <person name="Kim W."/>
            <person name="Song I."/>
            <person name="Jeong J.-H."/>
            <person name="Kim D."/>
            <person name="Kim S."/>
            <person name="Ryu S."/>
            <person name="Song J.Y."/>
            <person name="Lee S.K."/>
        </authorList>
    </citation>
    <scope>NUCLEOTIDE SEQUENCE [LARGE SCALE GENOMIC DNA]</scope>
    <source>
        <tissue evidence="3">Muscle</tissue>
    </source>
</reference>
<organism evidence="3 4">
    <name type="scientific">Liparis tanakae</name>
    <name type="common">Tanaka's snailfish</name>
    <dbReference type="NCBI Taxonomy" id="230148"/>
    <lineage>
        <taxon>Eukaryota</taxon>
        <taxon>Metazoa</taxon>
        <taxon>Chordata</taxon>
        <taxon>Craniata</taxon>
        <taxon>Vertebrata</taxon>
        <taxon>Euteleostomi</taxon>
        <taxon>Actinopterygii</taxon>
        <taxon>Neopterygii</taxon>
        <taxon>Teleostei</taxon>
        <taxon>Neoteleostei</taxon>
        <taxon>Acanthomorphata</taxon>
        <taxon>Eupercaria</taxon>
        <taxon>Perciformes</taxon>
        <taxon>Cottioidei</taxon>
        <taxon>Cottales</taxon>
        <taxon>Liparidae</taxon>
        <taxon>Liparis</taxon>
    </lineage>
</organism>
<gene>
    <name evidence="3" type="ORF">EYF80_000617</name>
</gene>
<comment type="caution">
    <text evidence="3">The sequence shown here is derived from an EMBL/GenBank/DDBJ whole genome shotgun (WGS) entry which is preliminary data.</text>
</comment>
<evidence type="ECO:0000313" key="3">
    <source>
        <dbReference type="EMBL" id="TNN89329.1"/>
    </source>
</evidence>
<proteinExistence type="predicted"/>
<keyword evidence="2" id="KW-0732">Signal</keyword>
<dbReference type="Proteomes" id="UP000314294">
    <property type="component" value="Unassembled WGS sequence"/>
</dbReference>
<feature type="region of interest" description="Disordered" evidence="1">
    <location>
        <begin position="69"/>
        <end position="94"/>
    </location>
</feature>
<evidence type="ECO:0000256" key="1">
    <source>
        <dbReference type="SAM" id="MobiDB-lite"/>
    </source>
</evidence>
<sequence>MDDKRSVLCADSLFVLTVFAFRSPVSVCGALAVPRRIACWQPEHGKPSPCQNVETHPGNLRAAAIEMPTARGRGGGGMWGGSQSCGRGPSWGSQASRHTPISGWCNVPVGSTSLPPFFRVNEKP</sequence>
<dbReference type="EMBL" id="SRLO01000002">
    <property type="protein sequence ID" value="TNN89329.1"/>
    <property type="molecule type" value="Genomic_DNA"/>
</dbReference>
<protein>
    <recommendedName>
        <fullName evidence="5">Secreted protein</fullName>
    </recommendedName>
</protein>
<evidence type="ECO:0000256" key="2">
    <source>
        <dbReference type="SAM" id="SignalP"/>
    </source>
</evidence>
<keyword evidence="4" id="KW-1185">Reference proteome</keyword>
<dbReference type="AlphaFoldDB" id="A0A4Z2JGD7"/>
<evidence type="ECO:0008006" key="5">
    <source>
        <dbReference type="Google" id="ProtNLM"/>
    </source>
</evidence>